<dbReference type="AlphaFoldDB" id="A0A834N805"/>
<keyword evidence="2" id="KW-1185">Reference proteome</keyword>
<name>A0A834N805_VESPE</name>
<evidence type="ECO:0000313" key="2">
    <source>
        <dbReference type="Proteomes" id="UP000600918"/>
    </source>
</evidence>
<protein>
    <submittedName>
        <fullName evidence="1">Uncharacterized protein</fullName>
    </submittedName>
</protein>
<reference evidence="1" key="1">
    <citation type="journal article" date="2020" name="G3 (Bethesda)">
        <title>High-Quality Assemblies for Three Invasive Social Wasps from the &lt;i&gt;Vespula&lt;/i&gt; Genus.</title>
        <authorList>
            <person name="Harrop T.W.R."/>
            <person name="Guhlin J."/>
            <person name="McLaughlin G.M."/>
            <person name="Permina E."/>
            <person name="Stockwell P."/>
            <person name="Gilligan J."/>
            <person name="Le Lec M.F."/>
            <person name="Gruber M.A.M."/>
            <person name="Quinn O."/>
            <person name="Lovegrove M."/>
            <person name="Duncan E.J."/>
            <person name="Remnant E.J."/>
            <person name="Van Eeckhoven J."/>
            <person name="Graham B."/>
            <person name="Knapp R.A."/>
            <person name="Langford K.W."/>
            <person name="Kronenberg Z."/>
            <person name="Press M.O."/>
            <person name="Eacker S.M."/>
            <person name="Wilson-Rankin E.E."/>
            <person name="Purcell J."/>
            <person name="Lester P.J."/>
            <person name="Dearden P.K."/>
        </authorList>
    </citation>
    <scope>NUCLEOTIDE SEQUENCE</scope>
    <source>
        <strain evidence="1">Volc-1</strain>
    </source>
</reference>
<organism evidence="1 2">
    <name type="scientific">Vespula pensylvanica</name>
    <name type="common">Western yellow jacket</name>
    <name type="synonym">Wasp</name>
    <dbReference type="NCBI Taxonomy" id="30213"/>
    <lineage>
        <taxon>Eukaryota</taxon>
        <taxon>Metazoa</taxon>
        <taxon>Ecdysozoa</taxon>
        <taxon>Arthropoda</taxon>
        <taxon>Hexapoda</taxon>
        <taxon>Insecta</taxon>
        <taxon>Pterygota</taxon>
        <taxon>Neoptera</taxon>
        <taxon>Endopterygota</taxon>
        <taxon>Hymenoptera</taxon>
        <taxon>Apocrita</taxon>
        <taxon>Aculeata</taxon>
        <taxon>Vespoidea</taxon>
        <taxon>Vespidae</taxon>
        <taxon>Vespinae</taxon>
        <taxon>Vespula</taxon>
    </lineage>
</organism>
<sequence>MEKPFRTDNSIAAKCSGQTNSQLKFRLHDEHTCISCSTTDHCAMQGMRESVSESVDFSFYEKIGCLRATLLNYLSCL</sequence>
<evidence type="ECO:0000313" key="1">
    <source>
        <dbReference type="EMBL" id="KAF7398269.1"/>
    </source>
</evidence>
<proteinExistence type="predicted"/>
<gene>
    <name evidence="1" type="ORF">H0235_016277</name>
</gene>
<accession>A0A834N805</accession>
<comment type="caution">
    <text evidence="1">The sequence shown here is derived from an EMBL/GenBank/DDBJ whole genome shotgun (WGS) entry which is preliminary data.</text>
</comment>
<dbReference type="EMBL" id="JACSDY010000019">
    <property type="protein sequence ID" value="KAF7398269.1"/>
    <property type="molecule type" value="Genomic_DNA"/>
</dbReference>
<dbReference type="Proteomes" id="UP000600918">
    <property type="component" value="Unassembled WGS sequence"/>
</dbReference>